<keyword evidence="1" id="KW-0472">Membrane</keyword>
<proteinExistence type="predicted"/>
<dbReference type="EMBL" id="OX451739">
    <property type="protein sequence ID" value="CAI8610402.1"/>
    <property type="molecule type" value="Genomic_DNA"/>
</dbReference>
<gene>
    <name evidence="2" type="ORF">VFH_IV180760</name>
</gene>
<name>A0AAV1AJ98_VICFA</name>
<protein>
    <recommendedName>
        <fullName evidence="4">DUF223 domain-containing protein</fullName>
    </recommendedName>
</protein>
<keyword evidence="1" id="KW-0812">Transmembrane</keyword>
<keyword evidence="1" id="KW-1133">Transmembrane helix</keyword>
<sequence>MFQFFFSSHLSTTSVSMFYSGYNHGLWEHFSLLKTGFVSTVPLSIMFVIFIALHTRYFCPIFVTQNTQTSSFSTPHSRRYFMARTVVKIRDINDSKQLQKMLVIVFFCTSLDGDIHVVVPASHVSLFDEKLTLDHIYTVSNFKVQTNVLTFRPSSHKFLITFTGGTSAGDDNKNKIPSKPLVFIKFSDIITDNFNNDVLIDIIGMVESIGYCDRWIWN</sequence>
<reference evidence="2 3" key="1">
    <citation type="submission" date="2023-01" db="EMBL/GenBank/DDBJ databases">
        <authorList>
            <person name="Kreplak J."/>
        </authorList>
    </citation>
    <scope>NUCLEOTIDE SEQUENCE [LARGE SCALE GENOMIC DNA]</scope>
</reference>
<evidence type="ECO:0000313" key="2">
    <source>
        <dbReference type="EMBL" id="CAI8610402.1"/>
    </source>
</evidence>
<dbReference type="Gene3D" id="2.40.50.140">
    <property type="entry name" value="Nucleic acid-binding proteins"/>
    <property type="match status" value="1"/>
</dbReference>
<dbReference type="Proteomes" id="UP001157006">
    <property type="component" value="Chromosome 4"/>
</dbReference>
<accession>A0AAV1AJ98</accession>
<dbReference type="InterPro" id="IPR012340">
    <property type="entry name" value="NA-bd_OB-fold"/>
</dbReference>
<dbReference type="AlphaFoldDB" id="A0AAV1AJ98"/>
<evidence type="ECO:0008006" key="4">
    <source>
        <dbReference type="Google" id="ProtNLM"/>
    </source>
</evidence>
<feature type="transmembrane region" description="Helical" evidence="1">
    <location>
        <begin position="32"/>
        <end position="53"/>
    </location>
</feature>
<evidence type="ECO:0000256" key="1">
    <source>
        <dbReference type="SAM" id="Phobius"/>
    </source>
</evidence>
<organism evidence="2 3">
    <name type="scientific">Vicia faba</name>
    <name type="common">Broad bean</name>
    <name type="synonym">Faba vulgaris</name>
    <dbReference type="NCBI Taxonomy" id="3906"/>
    <lineage>
        <taxon>Eukaryota</taxon>
        <taxon>Viridiplantae</taxon>
        <taxon>Streptophyta</taxon>
        <taxon>Embryophyta</taxon>
        <taxon>Tracheophyta</taxon>
        <taxon>Spermatophyta</taxon>
        <taxon>Magnoliopsida</taxon>
        <taxon>eudicotyledons</taxon>
        <taxon>Gunneridae</taxon>
        <taxon>Pentapetalae</taxon>
        <taxon>rosids</taxon>
        <taxon>fabids</taxon>
        <taxon>Fabales</taxon>
        <taxon>Fabaceae</taxon>
        <taxon>Papilionoideae</taxon>
        <taxon>50 kb inversion clade</taxon>
        <taxon>NPAAA clade</taxon>
        <taxon>Hologalegina</taxon>
        <taxon>IRL clade</taxon>
        <taxon>Fabeae</taxon>
        <taxon>Vicia</taxon>
    </lineage>
</organism>
<keyword evidence="3" id="KW-1185">Reference proteome</keyword>
<evidence type="ECO:0000313" key="3">
    <source>
        <dbReference type="Proteomes" id="UP001157006"/>
    </source>
</evidence>